<sequence>MFKNTFSFDGRIRRTEYGLSLIITFIGYLIAFSLTTLLASWITIDTTGVGLLFWVFFLPVFYFNITQNTKRCHDLGKSGWFQMIPFYIIMLLFIEGKEGTNAYGRNPKEICLYENMQEATRAS</sequence>
<dbReference type="Pfam" id="PF05656">
    <property type="entry name" value="DUF805"/>
    <property type="match status" value="1"/>
</dbReference>
<accession>A0ABS9J3K7</accession>
<protein>
    <submittedName>
        <fullName evidence="2">DUF805 domain-containing protein</fullName>
    </submittedName>
</protein>
<keyword evidence="1" id="KW-1133">Transmembrane helix</keyword>
<proteinExistence type="predicted"/>
<keyword evidence="1" id="KW-0812">Transmembrane</keyword>
<name>A0ABS9J3K7_9FLAO</name>
<organism evidence="2 3">
    <name type="scientific">Joostella atrarenae</name>
    <dbReference type="NCBI Taxonomy" id="679257"/>
    <lineage>
        <taxon>Bacteria</taxon>
        <taxon>Pseudomonadati</taxon>
        <taxon>Bacteroidota</taxon>
        <taxon>Flavobacteriia</taxon>
        <taxon>Flavobacteriales</taxon>
        <taxon>Flavobacteriaceae</taxon>
        <taxon>Joostella</taxon>
    </lineage>
</organism>
<dbReference type="PANTHER" id="PTHR34980">
    <property type="entry name" value="INNER MEMBRANE PROTEIN-RELATED-RELATED"/>
    <property type="match status" value="1"/>
</dbReference>
<evidence type="ECO:0000256" key="1">
    <source>
        <dbReference type="SAM" id="Phobius"/>
    </source>
</evidence>
<feature type="transmembrane region" description="Helical" evidence="1">
    <location>
        <begin position="48"/>
        <end position="66"/>
    </location>
</feature>
<keyword evidence="3" id="KW-1185">Reference proteome</keyword>
<dbReference type="Proteomes" id="UP000829517">
    <property type="component" value="Unassembled WGS sequence"/>
</dbReference>
<evidence type="ECO:0000313" key="2">
    <source>
        <dbReference type="EMBL" id="MCF8715016.1"/>
    </source>
</evidence>
<feature type="transmembrane region" description="Helical" evidence="1">
    <location>
        <begin position="21"/>
        <end position="42"/>
    </location>
</feature>
<comment type="caution">
    <text evidence="2">The sequence shown here is derived from an EMBL/GenBank/DDBJ whole genome shotgun (WGS) entry which is preliminary data.</text>
</comment>
<dbReference type="RefSeq" id="WP_236958982.1">
    <property type="nucleotide sequence ID" value="NZ_JAETXX010000005.1"/>
</dbReference>
<keyword evidence="1" id="KW-0472">Membrane</keyword>
<reference evidence="2 3" key="1">
    <citation type="submission" date="2021-01" db="EMBL/GenBank/DDBJ databases">
        <title>Genome sequencing of Joostella atrarenae M1-2 (= KCTC 23194).</title>
        <authorList>
            <person name="Zakaria M.R."/>
            <person name="Lam M.Q."/>
            <person name="Chong C.S."/>
        </authorList>
    </citation>
    <scope>NUCLEOTIDE SEQUENCE [LARGE SCALE GENOMIC DNA]</scope>
    <source>
        <strain evidence="2 3">M1-2</strain>
    </source>
</reference>
<gene>
    <name evidence="2" type="ORF">JM658_09295</name>
</gene>
<feature type="transmembrane region" description="Helical" evidence="1">
    <location>
        <begin position="78"/>
        <end position="94"/>
    </location>
</feature>
<evidence type="ECO:0000313" key="3">
    <source>
        <dbReference type="Proteomes" id="UP000829517"/>
    </source>
</evidence>
<dbReference type="InterPro" id="IPR008523">
    <property type="entry name" value="DUF805"/>
</dbReference>
<dbReference type="EMBL" id="JAETXX010000005">
    <property type="protein sequence ID" value="MCF8715016.1"/>
    <property type="molecule type" value="Genomic_DNA"/>
</dbReference>